<feature type="modified residue" description="4-aspartylphosphate" evidence="2">
    <location>
        <position position="192"/>
    </location>
</feature>
<dbReference type="Gene3D" id="3.40.50.2300">
    <property type="match status" value="2"/>
</dbReference>
<dbReference type="PANTHER" id="PTHR44591:SF21">
    <property type="entry name" value="TWO-COMPONENT RESPONSE REGULATOR"/>
    <property type="match status" value="1"/>
</dbReference>
<dbReference type="PROSITE" id="PS50110">
    <property type="entry name" value="RESPONSE_REGULATORY"/>
    <property type="match status" value="2"/>
</dbReference>
<reference evidence="4" key="1">
    <citation type="journal article" date="2020" name="mSystems">
        <title>Genome- and Community-Level Interaction Insights into Carbon Utilization and Element Cycling Functions of Hydrothermarchaeota in Hydrothermal Sediment.</title>
        <authorList>
            <person name="Zhou Z."/>
            <person name="Liu Y."/>
            <person name="Xu W."/>
            <person name="Pan J."/>
            <person name="Luo Z.H."/>
            <person name="Li M."/>
        </authorList>
    </citation>
    <scope>NUCLEOTIDE SEQUENCE [LARGE SCALE GENOMIC DNA]</scope>
    <source>
        <strain evidence="4">HyVt-458</strain>
    </source>
</reference>
<sequence length="281" mass="31497">MSLTSDQKKPTGSRLRKQALLIENSPLYHRFLSEQFAHLGYSSVIADSRQSALARLHAGNYQLICMNMYFEGGNAIELVKEIRRDDPSVVVIMLTSDKSRTLRSHALRAGVTEVIYKSGHKSISRQIARCLKHSRHAHLRGSKVMYVEDSLTQAVMNMQILEGMGLEITHFRTAEAAMASFRISDFDLVITDVLLKGEASGLTLLRHIRSLPGIGRRIPVLTITGYDDAARRQELFRAGTSDYITKPVLKEELVIRVSNLISNKLLADKVEGQQAELYDMA</sequence>
<evidence type="ECO:0000259" key="3">
    <source>
        <dbReference type="PROSITE" id="PS50110"/>
    </source>
</evidence>
<dbReference type="Pfam" id="PF00072">
    <property type="entry name" value="Response_reg"/>
    <property type="match status" value="2"/>
</dbReference>
<accession>A0A831RYT1</accession>
<evidence type="ECO:0000256" key="2">
    <source>
        <dbReference type="PROSITE-ProRule" id="PRU00169"/>
    </source>
</evidence>
<dbReference type="SUPFAM" id="SSF52172">
    <property type="entry name" value="CheY-like"/>
    <property type="match status" value="2"/>
</dbReference>
<dbReference type="AlphaFoldDB" id="A0A831RYT1"/>
<dbReference type="CDD" id="cd00156">
    <property type="entry name" value="REC"/>
    <property type="match status" value="2"/>
</dbReference>
<dbReference type="InterPro" id="IPR001789">
    <property type="entry name" value="Sig_transdc_resp-reg_receiver"/>
</dbReference>
<keyword evidence="1 2" id="KW-0597">Phosphoprotein</keyword>
<gene>
    <name evidence="4" type="ORF">ENJ12_09870</name>
</gene>
<evidence type="ECO:0000313" key="4">
    <source>
        <dbReference type="EMBL" id="HEC07150.1"/>
    </source>
</evidence>
<feature type="domain" description="Response regulatory" evidence="3">
    <location>
        <begin position="18"/>
        <end position="132"/>
    </location>
</feature>
<dbReference type="GO" id="GO:0000160">
    <property type="term" value="P:phosphorelay signal transduction system"/>
    <property type="evidence" value="ECO:0007669"/>
    <property type="project" value="InterPro"/>
</dbReference>
<dbReference type="InterPro" id="IPR050595">
    <property type="entry name" value="Bact_response_regulator"/>
</dbReference>
<dbReference type="EMBL" id="DRLF01000339">
    <property type="protein sequence ID" value="HEC07150.1"/>
    <property type="molecule type" value="Genomic_DNA"/>
</dbReference>
<feature type="non-terminal residue" evidence="4">
    <location>
        <position position="281"/>
    </location>
</feature>
<proteinExistence type="predicted"/>
<dbReference type="SMART" id="SM00448">
    <property type="entry name" value="REC"/>
    <property type="match status" value="2"/>
</dbReference>
<evidence type="ECO:0000256" key="1">
    <source>
        <dbReference type="ARBA" id="ARBA00022553"/>
    </source>
</evidence>
<comment type="caution">
    <text evidence="2">Lacks conserved residue(s) required for the propagation of feature annotation.</text>
</comment>
<organism evidence="4">
    <name type="scientific">Thiolapillus brandeum</name>
    <dbReference type="NCBI Taxonomy" id="1076588"/>
    <lineage>
        <taxon>Bacteria</taxon>
        <taxon>Pseudomonadati</taxon>
        <taxon>Pseudomonadota</taxon>
        <taxon>Gammaproteobacteria</taxon>
        <taxon>Chromatiales</taxon>
        <taxon>Sedimenticolaceae</taxon>
        <taxon>Thiolapillus</taxon>
    </lineage>
</organism>
<protein>
    <submittedName>
        <fullName evidence="4">Response regulator</fullName>
    </submittedName>
</protein>
<dbReference type="PANTHER" id="PTHR44591">
    <property type="entry name" value="STRESS RESPONSE REGULATOR PROTEIN 1"/>
    <property type="match status" value="1"/>
</dbReference>
<dbReference type="Proteomes" id="UP000886339">
    <property type="component" value="Unassembled WGS sequence"/>
</dbReference>
<feature type="domain" description="Response regulatory" evidence="3">
    <location>
        <begin position="143"/>
        <end position="261"/>
    </location>
</feature>
<name>A0A831RYT1_9GAMM</name>
<dbReference type="InterPro" id="IPR011006">
    <property type="entry name" value="CheY-like_superfamily"/>
</dbReference>
<comment type="caution">
    <text evidence="4">The sequence shown here is derived from an EMBL/GenBank/DDBJ whole genome shotgun (WGS) entry which is preliminary data.</text>
</comment>